<feature type="domain" description="Bacterial type II secretion system protein E" evidence="2">
    <location>
        <begin position="77"/>
        <end position="273"/>
    </location>
</feature>
<dbReference type="Gene3D" id="3.30.450.90">
    <property type="match status" value="1"/>
</dbReference>
<dbReference type="Pfam" id="PF00437">
    <property type="entry name" value="T2SSE"/>
    <property type="match status" value="1"/>
</dbReference>
<sequence>MDISPFLRFMVQKNGSDLFMYPNAPVCVKLSGVVHPLSRDVLSAETVKAAIFGLLSEAQAEEFVHQLELNFAIKLEDGSRFRVNIFKQRGEYGMVIRYIKSVIPKMEDLRVPEVFKQIIMEKRGLVLVVGSTGSGKSTSLASMIDYRASHSPGHILTVEDPIEFVYQHKKSIIGQREVGLDTHSYENALQSAMREAPDVILVGEVRSTEIMKAVINFSITGHLCLTTLHANNAVGALDRIVNFFPESARAQLLVDLSLNIKAIVSQRLVKGLDGKLVPAVEVMLNTPYVQELIMKGKLDTVPEAMENGGTTGMRTFDQALYELYREGLISAEEAINNADSKNNVSLRIRMGENRAVTRDDIRGEAKFELKQY</sequence>
<dbReference type="NCBIfam" id="TIGR01420">
    <property type="entry name" value="pilT_fam"/>
    <property type="match status" value="1"/>
</dbReference>
<protein>
    <submittedName>
        <fullName evidence="3">PilT/PilU family type 4a pilus ATPase</fullName>
    </submittedName>
</protein>
<name>A0A162UWZ0_9GAMM</name>
<dbReference type="GO" id="GO:0005524">
    <property type="term" value="F:ATP binding"/>
    <property type="evidence" value="ECO:0007669"/>
    <property type="project" value="InterPro"/>
</dbReference>
<dbReference type="Proteomes" id="UP000680020">
    <property type="component" value="Unassembled WGS sequence"/>
</dbReference>
<dbReference type="InterPro" id="IPR050921">
    <property type="entry name" value="T4SS_GSP_E_ATPase"/>
</dbReference>
<dbReference type="PANTHER" id="PTHR30486:SF12">
    <property type="entry name" value="TYPE IV PILUS ATPASE PILU"/>
    <property type="match status" value="1"/>
</dbReference>
<evidence type="ECO:0000313" key="4">
    <source>
        <dbReference type="Proteomes" id="UP000680020"/>
    </source>
</evidence>
<comment type="caution">
    <text evidence="3">The sequence shown here is derived from an EMBL/GenBank/DDBJ whole genome shotgun (WGS) entry which is preliminary data.</text>
</comment>
<dbReference type="InterPro" id="IPR001482">
    <property type="entry name" value="T2SS/T4SS_dom"/>
</dbReference>
<evidence type="ECO:0000259" key="2">
    <source>
        <dbReference type="Pfam" id="PF00437"/>
    </source>
</evidence>
<evidence type="ECO:0000256" key="1">
    <source>
        <dbReference type="ARBA" id="ARBA00006611"/>
    </source>
</evidence>
<dbReference type="SUPFAM" id="SSF52540">
    <property type="entry name" value="P-loop containing nucleoside triphosphate hydrolases"/>
    <property type="match status" value="1"/>
</dbReference>
<dbReference type="CDD" id="cd01131">
    <property type="entry name" value="PilT"/>
    <property type="match status" value="1"/>
</dbReference>
<dbReference type="GeneID" id="58264285"/>
<comment type="similarity">
    <text evidence="1">Belongs to the GSP E family.</text>
</comment>
<proteinExistence type="inferred from homology"/>
<organism evidence="3 4">
    <name type="scientific">Wohlfahrtiimonas chitiniclastica</name>
    <dbReference type="NCBI Taxonomy" id="400946"/>
    <lineage>
        <taxon>Bacteria</taxon>
        <taxon>Pseudomonadati</taxon>
        <taxon>Pseudomonadota</taxon>
        <taxon>Gammaproteobacteria</taxon>
        <taxon>Cardiobacteriales</taxon>
        <taxon>Ignatzschineriaceae</taxon>
        <taxon>Wohlfahrtiimonas</taxon>
    </lineage>
</organism>
<dbReference type="Gene3D" id="3.40.50.300">
    <property type="entry name" value="P-loop containing nucleotide triphosphate hydrolases"/>
    <property type="match status" value="1"/>
</dbReference>
<dbReference type="PANTHER" id="PTHR30486">
    <property type="entry name" value="TWITCHING MOTILITY PROTEIN PILT"/>
    <property type="match status" value="1"/>
</dbReference>
<gene>
    <name evidence="3" type="ORF">J7561_03145</name>
</gene>
<reference evidence="3" key="1">
    <citation type="submission" date="2021-03" db="EMBL/GenBank/DDBJ databases">
        <title>Identification and antibiotic profiling of Wohlfahrtiimonas chitiniclastica, an underestimated human pathogen.</title>
        <authorList>
            <person name="Kopf A."/>
            <person name="Bunk B."/>
            <person name="Coldewey S."/>
            <person name="Gunzer F."/>
            <person name="Riedel T."/>
            <person name="Schroettner P."/>
        </authorList>
    </citation>
    <scope>NUCLEOTIDE SEQUENCE</scope>
    <source>
        <strain evidence="3">DSM 100917</strain>
    </source>
</reference>
<dbReference type="InterPro" id="IPR027417">
    <property type="entry name" value="P-loop_NTPase"/>
</dbReference>
<dbReference type="EMBL" id="JAGIBU010000002">
    <property type="protein sequence ID" value="MBS7824198.1"/>
    <property type="molecule type" value="Genomic_DNA"/>
</dbReference>
<dbReference type="AlphaFoldDB" id="A0A162UWZ0"/>
<dbReference type="RefSeq" id="WP_018122845.1">
    <property type="nucleotide sequence ID" value="NZ_CP115969.1"/>
</dbReference>
<accession>A0A162UWZ0</accession>
<dbReference type="InterPro" id="IPR006321">
    <property type="entry name" value="PilT/PilU"/>
</dbReference>
<dbReference type="GO" id="GO:0016887">
    <property type="term" value="F:ATP hydrolysis activity"/>
    <property type="evidence" value="ECO:0007669"/>
    <property type="project" value="InterPro"/>
</dbReference>
<evidence type="ECO:0000313" key="3">
    <source>
        <dbReference type="EMBL" id="MBS7824198.1"/>
    </source>
</evidence>